<dbReference type="Pfam" id="PF19689">
    <property type="entry name" value="DUF6190"/>
    <property type="match status" value="1"/>
</dbReference>
<evidence type="ECO:0000313" key="2">
    <source>
        <dbReference type="Proteomes" id="UP000186096"/>
    </source>
</evidence>
<dbReference type="STRING" id="58117.SAMN05421833_117135"/>
<reference evidence="2" key="1">
    <citation type="submission" date="2017-01" db="EMBL/GenBank/DDBJ databases">
        <authorList>
            <person name="Varghese N."/>
            <person name="Submissions S."/>
        </authorList>
    </citation>
    <scope>NUCLEOTIDE SEQUENCE [LARGE SCALE GENOMIC DNA]</scope>
    <source>
        <strain evidence="2">ATCC 12950</strain>
    </source>
</reference>
<gene>
    <name evidence="1" type="ORF">SAMN05421833_117135</name>
</gene>
<accession>A0A1N7EDS0</accession>
<dbReference type="RefSeq" id="WP_076437880.1">
    <property type="nucleotide sequence ID" value="NZ_FTNI01000017.1"/>
</dbReference>
<name>A0A1N7EDS0_9ACTN</name>
<dbReference type="EMBL" id="FTNI01000017">
    <property type="protein sequence ID" value="SIR86220.1"/>
    <property type="molecule type" value="Genomic_DNA"/>
</dbReference>
<dbReference type="OrthoDB" id="3078217at2"/>
<evidence type="ECO:0008006" key="3">
    <source>
        <dbReference type="Google" id="ProtNLM"/>
    </source>
</evidence>
<proteinExistence type="predicted"/>
<dbReference type="Proteomes" id="UP000186096">
    <property type="component" value="Unassembled WGS sequence"/>
</dbReference>
<evidence type="ECO:0000313" key="1">
    <source>
        <dbReference type="EMBL" id="SIR86220.1"/>
    </source>
</evidence>
<keyword evidence="2" id="KW-1185">Reference proteome</keyword>
<dbReference type="InterPro" id="IPR045685">
    <property type="entry name" value="DUF6190"/>
</dbReference>
<sequence length="168" mass="19325">MSGEPFLDAALFMGMHSRDDEVRRGCKRFFTERLSGGRVLMSLEHVGRCDDLVWRYPRRVQDEYYPFMDNLHSDMAIDRIGYDEQDLRLALEAGVLSDLPLHERLLVAMAMRRDTVVVTASPRLSLRPDLPVRPVEPAKPADDEPVFPAPLERLYERSLALRVDVDDL</sequence>
<dbReference type="AlphaFoldDB" id="A0A1N7EDS0"/>
<protein>
    <recommendedName>
        <fullName evidence="3">PIN domain-containing protein</fullName>
    </recommendedName>
</protein>
<organism evidence="1 2">
    <name type="scientific">Microbispora rosea</name>
    <dbReference type="NCBI Taxonomy" id="58117"/>
    <lineage>
        <taxon>Bacteria</taxon>
        <taxon>Bacillati</taxon>
        <taxon>Actinomycetota</taxon>
        <taxon>Actinomycetes</taxon>
        <taxon>Streptosporangiales</taxon>
        <taxon>Streptosporangiaceae</taxon>
        <taxon>Microbispora</taxon>
    </lineage>
</organism>